<dbReference type="Pfam" id="PF04883">
    <property type="entry name" value="HK97-gp10_like"/>
    <property type="match status" value="1"/>
</dbReference>
<proteinExistence type="predicted"/>
<evidence type="ECO:0000313" key="1">
    <source>
        <dbReference type="EMBL" id="NLR74214.1"/>
    </source>
</evidence>
<evidence type="ECO:0000313" key="2">
    <source>
        <dbReference type="Proteomes" id="UP000587991"/>
    </source>
</evidence>
<protein>
    <submittedName>
        <fullName evidence="1">HK97 gp10 family phage protein</fullName>
    </submittedName>
</protein>
<sequence>MIRAWVTGAADMDARLDRIRSEVEVALRLSMGRACLMLQRHIQQNKLSGQALNARSGQLRASIIARPVTEVNGLLVGEVGSTLSYARMQEEGFHGRIAVRARLKQGRKFGKLGKLGKQPQPAGNRVVHLKPHAFLHGALREMGEPARKLLLEGLKRGIHA</sequence>
<accession>A0A847S374</accession>
<organism evidence="1 2">
    <name type="scientific">Leeia aquatica</name>
    <dbReference type="NCBI Taxonomy" id="2725557"/>
    <lineage>
        <taxon>Bacteria</taxon>
        <taxon>Pseudomonadati</taxon>
        <taxon>Pseudomonadota</taxon>
        <taxon>Betaproteobacteria</taxon>
        <taxon>Neisseriales</taxon>
        <taxon>Leeiaceae</taxon>
        <taxon>Leeia</taxon>
    </lineage>
</organism>
<gene>
    <name evidence="1" type="ORF">HF682_03480</name>
</gene>
<dbReference type="RefSeq" id="WP_168875842.1">
    <property type="nucleotide sequence ID" value="NZ_JABAIM010000001.1"/>
</dbReference>
<reference evidence="1 2" key="1">
    <citation type="submission" date="2020-04" db="EMBL/GenBank/DDBJ databases">
        <title>Draft genome of Leeia sp. IMCC25680.</title>
        <authorList>
            <person name="Song J."/>
            <person name="Cho J.-C."/>
        </authorList>
    </citation>
    <scope>NUCLEOTIDE SEQUENCE [LARGE SCALE GENOMIC DNA]</scope>
    <source>
        <strain evidence="1 2">IMCC25680</strain>
    </source>
</reference>
<dbReference type="InterPro" id="IPR010064">
    <property type="entry name" value="HK97-gp10_tail"/>
</dbReference>
<dbReference type="EMBL" id="JABAIM010000001">
    <property type="protein sequence ID" value="NLR74214.1"/>
    <property type="molecule type" value="Genomic_DNA"/>
</dbReference>
<comment type="caution">
    <text evidence="1">The sequence shown here is derived from an EMBL/GenBank/DDBJ whole genome shotgun (WGS) entry which is preliminary data.</text>
</comment>
<name>A0A847S374_9NEIS</name>
<dbReference type="AlphaFoldDB" id="A0A847S374"/>
<keyword evidence="2" id="KW-1185">Reference proteome</keyword>
<dbReference type="Proteomes" id="UP000587991">
    <property type="component" value="Unassembled WGS sequence"/>
</dbReference>